<proteinExistence type="inferred from homology"/>
<feature type="transmembrane region" description="Helical" evidence="7">
    <location>
        <begin position="357"/>
        <end position="376"/>
    </location>
</feature>
<feature type="transmembrane region" description="Helical" evidence="7">
    <location>
        <begin position="174"/>
        <end position="193"/>
    </location>
</feature>
<evidence type="ECO:0008006" key="10">
    <source>
        <dbReference type="Google" id="ProtNLM"/>
    </source>
</evidence>
<dbReference type="PANTHER" id="PTHR42810:SF2">
    <property type="entry name" value="PURINE PERMEASE C1399.01C-RELATED"/>
    <property type="match status" value="1"/>
</dbReference>
<feature type="transmembrane region" description="Helical" evidence="7">
    <location>
        <begin position="200"/>
        <end position="220"/>
    </location>
</feature>
<sequence length="573" mass="62653">MPEDKPKKPANLAYGVEDSMPLRSFIPLVLQQLIMLSVDLIFPVLIVSAIGGTTELAQSVVSLMMVAMGIGTLMQACHKGPLGSGYFCAQETGAPYFPASVMAVKAGGFPLMFGMTIVAGLSQILMSRVLHKMRVLFPVEITGLIVTMMAVSFINYSIPSFVGLDRNEGVSTAATVWISCLTLAVIIIMHVWGTARMREYSILGGIFVGYVISYYTGVLTEVHLTKFAEAPFFAFPDMGHVGWSFDTSLLAPFLVAAFCSSIKTIANISTCQKVNDANWQRMDIHTVSKGLFSEGCSSIISGLLGTMGQTTSSGSVGLSVATGATSRRISYGVGTMFILLAFLPKIAALFAIMPKPVMGVILLIEISFVLPTGMQICSSRMLDARKIFVIGLSFAFGMAIEIIPDFYMTLPEWLQPLFKTSMAMASIMAIFLSLIFRIGIDKHRILELEPGTTSSSTVFDFMEISGETWGARSEIIKRAAFAINEFVESATELGLANGKIKVDVSFEEFNLDVDIYYDGILMDFPVVRPTETELMEDESAFIRLSGFLMRKYADKMKSKMSNGHCHVQFHFDH</sequence>
<feature type="transmembrane region" description="Helical" evidence="7">
    <location>
        <begin position="29"/>
        <end position="49"/>
    </location>
</feature>
<evidence type="ECO:0000313" key="9">
    <source>
        <dbReference type="Proteomes" id="UP000216752"/>
    </source>
</evidence>
<gene>
    <name evidence="8" type="ORF">SPSIL_034780</name>
</gene>
<evidence type="ECO:0000256" key="1">
    <source>
        <dbReference type="ARBA" id="ARBA00004141"/>
    </source>
</evidence>
<feature type="transmembrane region" description="Helical" evidence="7">
    <location>
        <begin position="240"/>
        <end position="259"/>
    </location>
</feature>
<dbReference type="Pfam" id="PF00860">
    <property type="entry name" value="Xan_ur_permease"/>
    <property type="match status" value="1"/>
</dbReference>
<evidence type="ECO:0000313" key="8">
    <source>
        <dbReference type="EMBL" id="XFO67283.1"/>
    </source>
</evidence>
<protein>
    <recommendedName>
        <fullName evidence="10">Xanthine permease XanP</fullName>
    </recommendedName>
</protein>
<dbReference type="RefSeq" id="WP_094606854.1">
    <property type="nucleotide sequence ID" value="NZ_CP155573.1"/>
</dbReference>
<feature type="transmembrane region" description="Helical" evidence="7">
    <location>
        <begin position="96"/>
        <end position="121"/>
    </location>
</feature>
<dbReference type="InterPro" id="IPR006043">
    <property type="entry name" value="NCS2"/>
</dbReference>
<accession>A0ABZ3IPB9</accession>
<dbReference type="Proteomes" id="UP000216752">
    <property type="component" value="Chromosome"/>
</dbReference>
<feature type="transmembrane region" description="Helical" evidence="7">
    <location>
        <begin position="388"/>
        <end position="410"/>
    </location>
</feature>
<evidence type="ECO:0000256" key="3">
    <source>
        <dbReference type="ARBA" id="ARBA00022448"/>
    </source>
</evidence>
<evidence type="ECO:0000256" key="5">
    <source>
        <dbReference type="ARBA" id="ARBA00022989"/>
    </source>
</evidence>
<comment type="subcellular location">
    <subcellularLocation>
        <location evidence="1">Membrane</location>
        <topology evidence="1">Multi-pass membrane protein</topology>
    </subcellularLocation>
</comment>
<reference evidence="8" key="1">
    <citation type="submission" date="2024-05" db="EMBL/GenBank/DDBJ databases">
        <title>Isolation and characterization of Sporomusa carbonis sp. nov., a carboxydotrophic hydrogenogen in the genus of Sporomusa isolated from a charcoal burning pile.</title>
        <authorList>
            <person name="Boeer T."/>
            <person name="Rosenbaum F."/>
            <person name="Eysell L."/>
            <person name="Mueller V."/>
            <person name="Daniel R."/>
            <person name="Poehlein A."/>
        </authorList>
    </citation>
    <scope>NUCLEOTIDE SEQUENCE [LARGE SCALE GENOMIC DNA]</scope>
    <source>
        <strain evidence="8">DSM 10669</strain>
    </source>
</reference>
<comment type="similarity">
    <text evidence="2">Belongs to the nucleobase:cation symporter-2 (NCS2) (TC 2.A.40) family.</text>
</comment>
<keyword evidence="3" id="KW-0813">Transport</keyword>
<keyword evidence="5 7" id="KW-1133">Transmembrane helix</keyword>
<evidence type="ECO:0000256" key="2">
    <source>
        <dbReference type="ARBA" id="ARBA00008821"/>
    </source>
</evidence>
<keyword evidence="9" id="KW-1185">Reference proteome</keyword>
<dbReference type="PANTHER" id="PTHR42810">
    <property type="entry name" value="PURINE PERMEASE C1399.01C-RELATED"/>
    <property type="match status" value="1"/>
</dbReference>
<evidence type="ECO:0000256" key="6">
    <source>
        <dbReference type="ARBA" id="ARBA00023136"/>
    </source>
</evidence>
<dbReference type="NCBIfam" id="NF037981">
    <property type="entry name" value="NCS2_1"/>
    <property type="match status" value="1"/>
</dbReference>
<feature type="transmembrane region" description="Helical" evidence="7">
    <location>
        <begin position="133"/>
        <end position="154"/>
    </location>
</feature>
<evidence type="ECO:0000256" key="4">
    <source>
        <dbReference type="ARBA" id="ARBA00022692"/>
    </source>
</evidence>
<keyword evidence="4 7" id="KW-0812">Transmembrane</keyword>
<name>A0ABZ3IPB9_9FIRM</name>
<organism evidence="8 9">
    <name type="scientific">Sporomusa silvacetica DSM 10669</name>
    <dbReference type="NCBI Taxonomy" id="1123289"/>
    <lineage>
        <taxon>Bacteria</taxon>
        <taxon>Bacillati</taxon>
        <taxon>Bacillota</taxon>
        <taxon>Negativicutes</taxon>
        <taxon>Selenomonadales</taxon>
        <taxon>Sporomusaceae</taxon>
        <taxon>Sporomusa</taxon>
    </lineage>
</organism>
<feature type="transmembrane region" description="Helical" evidence="7">
    <location>
        <begin position="56"/>
        <end position="76"/>
    </location>
</feature>
<feature type="transmembrane region" description="Helical" evidence="7">
    <location>
        <begin position="329"/>
        <end position="351"/>
    </location>
</feature>
<feature type="transmembrane region" description="Helical" evidence="7">
    <location>
        <begin position="422"/>
        <end position="440"/>
    </location>
</feature>
<evidence type="ECO:0000256" key="7">
    <source>
        <dbReference type="SAM" id="Phobius"/>
    </source>
</evidence>
<dbReference type="EMBL" id="CP155573">
    <property type="protein sequence ID" value="XFO67283.1"/>
    <property type="molecule type" value="Genomic_DNA"/>
</dbReference>
<keyword evidence="6 7" id="KW-0472">Membrane</keyword>